<gene>
    <name evidence="2" type="ORF">Rsw2DRAFT_1873</name>
</gene>
<accession>C8S1E5</accession>
<proteinExistence type="predicted"/>
<evidence type="ECO:0000313" key="3">
    <source>
        <dbReference type="Proteomes" id="UP000010121"/>
    </source>
</evidence>
<keyword evidence="3" id="KW-1185">Reference proteome</keyword>
<dbReference type="Pfam" id="PF08240">
    <property type="entry name" value="ADH_N"/>
    <property type="match status" value="1"/>
</dbReference>
<sequence length="88" mass="9117">MQAAILTQYGTSGNIRIVERPDPVPAAGEVLVRLHATSVNSGDARMRALDVPRGMALAMGWSAPRQPVLGGEGAGVVVGPAGSRWANR</sequence>
<name>C8S1E5_9RHOB</name>
<organism evidence="2 3">
    <name type="scientific">Rhodobacter ferrooxidans</name>
    <dbReference type="NCBI Taxonomy" id="371731"/>
    <lineage>
        <taxon>Bacteria</taxon>
        <taxon>Pseudomonadati</taxon>
        <taxon>Pseudomonadota</taxon>
        <taxon>Alphaproteobacteria</taxon>
        <taxon>Rhodobacterales</taxon>
        <taxon>Rhodobacter group</taxon>
        <taxon>Rhodobacter</taxon>
    </lineage>
</organism>
<evidence type="ECO:0000259" key="1">
    <source>
        <dbReference type="Pfam" id="PF08240"/>
    </source>
</evidence>
<dbReference type="EMBL" id="ACYY01000011">
    <property type="protein sequence ID" value="EEW25118.1"/>
    <property type="molecule type" value="Genomic_DNA"/>
</dbReference>
<comment type="caution">
    <text evidence="2">The sequence shown here is derived from an EMBL/GenBank/DDBJ whole genome shotgun (WGS) entry which is preliminary data.</text>
</comment>
<dbReference type="Proteomes" id="UP000010121">
    <property type="component" value="Unassembled WGS sequence"/>
</dbReference>
<dbReference type="eggNOG" id="COG0604">
    <property type="taxonomic scope" value="Bacteria"/>
</dbReference>
<dbReference type="AlphaFoldDB" id="C8S1E5"/>
<protein>
    <submittedName>
        <fullName evidence="2">Alcohol dehydrogenase</fullName>
    </submittedName>
</protein>
<feature type="domain" description="Alcohol dehydrogenase-like N-terminal" evidence="1">
    <location>
        <begin position="27"/>
        <end position="79"/>
    </location>
</feature>
<dbReference type="RefSeq" id="WP_008030314.1">
    <property type="nucleotide sequence ID" value="NZ_ACYY01000011.1"/>
</dbReference>
<dbReference type="OrthoDB" id="5295340at2"/>
<dbReference type="SUPFAM" id="SSF50129">
    <property type="entry name" value="GroES-like"/>
    <property type="match status" value="1"/>
</dbReference>
<dbReference type="Gene3D" id="3.90.180.10">
    <property type="entry name" value="Medium-chain alcohol dehydrogenases, catalytic domain"/>
    <property type="match status" value="1"/>
</dbReference>
<dbReference type="InterPro" id="IPR011032">
    <property type="entry name" value="GroES-like_sf"/>
</dbReference>
<dbReference type="STRING" id="371731.Rsw2DRAFT_1873"/>
<dbReference type="InterPro" id="IPR013154">
    <property type="entry name" value="ADH-like_N"/>
</dbReference>
<evidence type="ECO:0000313" key="2">
    <source>
        <dbReference type="EMBL" id="EEW25118.1"/>
    </source>
</evidence>
<reference evidence="2 3" key="1">
    <citation type="submission" date="2009-08" db="EMBL/GenBank/DDBJ databases">
        <title>The draft genome of Rhodobacter sp. SW2.</title>
        <authorList>
            <consortium name="US DOE Joint Genome Institute (JGI-PGF)"/>
            <person name="Lucas S."/>
            <person name="Copeland A."/>
            <person name="Lapidus A."/>
            <person name="Glavina del Rio T."/>
            <person name="Tice H."/>
            <person name="Bruce D."/>
            <person name="Goodwin L."/>
            <person name="Pitluck S."/>
            <person name="Larimer F."/>
            <person name="Land M.L."/>
            <person name="Hauser L."/>
            <person name="Emerson D."/>
        </authorList>
    </citation>
    <scope>NUCLEOTIDE SEQUENCE [LARGE SCALE GENOMIC DNA]</scope>
    <source>
        <strain evidence="2 3">SW2</strain>
    </source>
</reference>